<evidence type="ECO:0000256" key="6">
    <source>
        <dbReference type="ARBA" id="ARBA00031498"/>
    </source>
</evidence>
<dbReference type="GO" id="GO:0007165">
    <property type="term" value="P:signal transduction"/>
    <property type="evidence" value="ECO:0007669"/>
    <property type="project" value="InterPro"/>
</dbReference>
<comment type="function">
    <text evidence="5">May play a role in an as yet undefined retina-specific signal transduction. Could bind to photoactivated-phosphorylated red/green opsins.</text>
</comment>
<evidence type="ECO:0000313" key="8">
    <source>
        <dbReference type="EMBL" id="KAJ8390587.1"/>
    </source>
</evidence>
<dbReference type="Proteomes" id="UP001221898">
    <property type="component" value="Unassembled WGS sequence"/>
</dbReference>
<dbReference type="InterPro" id="IPR011021">
    <property type="entry name" value="Arrestin-like_N"/>
</dbReference>
<dbReference type="InterPro" id="IPR014752">
    <property type="entry name" value="Arrestin-like_C"/>
</dbReference>
<dbReference type="AlphaFoldDB" id="A0AAD7RUJ2"/>
<evidence type="ECO:0000313" key="9">
    <source>
        <dbReference type="Proteomes" id="UP001221898"/>
    </source>
</evidence>
<gene>
    <name evidence="8" type="ORF">AAFF_G00101930</name>
</gene>
<dbReference type="EMBL" id="JAINUG010000167">
    <property type="protein sequence ID" value="KAJ8390587.1"/>
    <property type="molecule type" value="Genomic_DNA"/>
</dbReference>
<keyword evidence="4" id="KW-0844">Vision</keyword>
<accession>A0AAD7RUJ2</accession>
<evidence type="ECO:0000256" key="1">
    <source>
        <dbReference type="ARBA" id="ARBA00005298"/>
    </source>
</evidence>
<keyword evidence="9" id="KW-1185">Reference proteome</keyword>
<dbReference type="GO" id="GO:0007601">
    <property type="term" value="P:visual perception"/>
    <property type="evidence" value="ECO:0007669"/>
    <property type="project" value="UniProtKB-KW"/>
</dbReference>
<comment type="caution">
    <text evidence="8">The sequence shown here is derived from an EMBL/GenBank/DDBJ whole genome shotgun (WGS) entry which is preliminary data.</text>
</comment>
<protein>
    <recommendedName>
        <fullName evidence="2">Arrestin-C</fullName>
    </recommendedName>
    <alternativeName>
        <fullName evidence="6">Cone arrestin</fullName>
    </alternativeName>
</protein>
<dbReference type="SUPFAM" id="SSF81296">
    <property type="entry name" value="E set domains"/>
    <property type="match status" value="2"/>
</dbReference>
<proteinExistence type="inferred from homology"/>
<dbReference type="InterPro" id="IPR014753">
    <property type="entry name" value="Arrestin_N"/>
</dbReference>
<dbReference type="SMART" id="SM01017">
    <property type="entry name" value="Arrestin_C"/>
    <property type="match status" value="1"/>
</dbReference>
<dbReference type="FunFam" id="2.60.40.840:FF:000002">
    <property type="entry name" value="Arrestin 3"/>
    <property type="match status" value="1"/>
</dbReference>
<dbReference type="InterPro" id="IPR011022">
    <property type="entry name" value="Arrestin_C-like"/>
</dbReference>
<name>A0AAD7RUJ2_9TELE</name>
<dbReference type="Pfam" id="PF02752">
    <property type="entry name" value="Arrestin_C"/>
    <property type="match status" value="1"/>
</dbReference>
<dbReference type="PRINTS" id="PR00309">
    <property type="entry name" value="ARRESTIN"/>
</dbReference>
<dbReference type="InterPro" id="IPR000698">
    <property type="entry name" value="Arrestin"/>
</dbReference>
<evidence type="ECO:0000256" key="5">
    <source>
        <dbReference type="ARBA" id="ARBA00024976"/>
    </source>
</evidence>
<evidence type="ECO:0000256" key="4">
    <source>
        <dbReference type="ARBA" id="ARBA00023305"/>
    </source>
</evidence>
<dbReference type="GO" id="GO:0002031">
    <property type="term" value="P:G protein-coupled receptor internalization"/>
    <property type="evidence" value="ECO:0007669"/>
    <property type="project" value="TreeGrafter"/>
</dbReference>
<dbReference type="GO" id="GO:0007399">
    <property type="term" value="P:nervous system development"/>
    <property type="evidence" value="ECO:0007669"/>
    <property type="project" value="UniProtKB-ARBA"/>
</dbReference>
<sequence length="331" mass="36750">MSKVYKKTSSRGQLTLFLGRRDFVDHVNNVDIVDGVLKVDPENLGSRKAFVYLSCAFRYGHEDLDVIGLGFRKDIWTERKQVYPPVGGQPALTPTQETLLKKAGEQGHAFTFNIPTNLPCSVTLQPGPGDKGKACGVDFEVKAYIANEADNPDEKISKKDVCRLIIRKIQFAPDHTGSGAKADICKQFMMSDKPVHLEASIDKEIYYHGDPIPVRVKIHNETTKVVKKINVSVDQTTDVVLYSSDKYTKTVLTEEFSETVEANGTLEKVLNIIPLLINNKEKRGLALDGRLKDQDTNLASTTILRPGMDKEVLGILVSYKIKVNLMVSRGG</sequence>
<evidence type="ECO:0000256" key="3">
    <source>
        <dbReference type="ARBA" id="ARBA00022606"/>
    </source>
</evidence>
<dbReference type="Pfam" id="PF00339">
    <property type="entry name" value="Arrestin_N"/>
    <property type="match status" value="1"/>
</dbReference>
<dbReference type="Gene3D" id="2.60.40.840">
    <property type="match status" value="1"/>
</dbReference>
<evidence type="ECO:0000259" key="7">
    <source>
        <dbReference type="SMART" id="SM01017"/>
    </source>
</evidence>
<reference evidence="8" key="1">
    <citation type="journal article" date="2023" name="Science">
        <title>Genome structures resolve the early diversification of teleost fishes.</title>
        <authorList>
            <person name="Parey E."/>
            <person name="Louis A."/>
            <person name="Montfort J."/>
            <person name="Bouchez O."/>
            <person name="Roques C."/>
            <person name="Iampietro C."/>
            <person name="Lluch J."/>
            <person name="Castinel A."/>
            <person name="Donnadieu C."/>
            <person name="Desvignes T."/>
            <person name="Floi Bucao C."/>
            <person name="Jouanno E."/>
            <person name="Wen M."/>
            <person name="Mejri S."/>
            <person name="Dirks R."/>
            <person name="Jansen H."/>
            <person name="Henkel C."/>
            <person name="Chen W.J."/>
            <person name="Zahm M."/>
            <person name="Cabau C."/>
            <person name="Klopp C."/>
            <person name="Thompson A.W."/>
            <person name="Robinson-Rechavi M."/>
            <person name="Braasch I."/>
            <person name="Lecointre G."/>
            <person name="Bobe J."/>
            <person name="Postlethwait J.H."/>
            <person name="Berthelot C."/>
            <person name="Roest Crollius H."/>
            <person name="Guiguen Y."/>
        </authorList>
    </citation>
    <scope>NUCLEOTIDE SEQUENCE</scope>
    <source>
        <strain evidence="8">NC1722</strain>
    </source>
</reference>
<dbReference type="GO" id="GO:0001750">
    <property type="term" value="C:photoreceptor outer segment"/>
    <property type="evidence" value="ECO:0007669"/>
    <property type="project" value="UniProtKB-ARBA"/>
</dbReference>
<feature type="domain" description="Arrestin C-terminal-like" evidence="7">
    <location>
        <begin position="191"/>
        <end position="330"/>
    </location>
</feature>
<evidence type="ECO:0000256" key="2">
    <source>
        <dbReference type="ARBA" id="ARBA00017730"/>
    </source>
</evidence>
<comment type="similarity">
    <text evidence="1">Belongs to the arrestin family.</text>
</comment>
<dbReference type="PANTHER" id="PTHR11792">
    <property type="entry name" value="ARRESTIN"/>
    <property type="match status" value="1"/>
</dbReference>
<dbReference type="Gene3D" id="2.60.40.640">
    <property type="match status" value="1"/>
</dbReference>
<organism evidence="8 9">
    <name type="scientific">Aldrovandia affinis</name>
    <dbReference type="NCBI Taxonomy" id="143900"/>
    <lineage>
        <taxon>Eukaryota</taxon>
        <taxon>Metazoa</taxon>
        <taxon>Chordata</taxon>
        <taxon>Craniata</taxon>
        <taxon>Vertebrata</taxon>
        <taxon>Euteleostomi</taxon>
        <taxon>Actinopterygii</taxon>
        <taxon>Neopterygii</taxon>
        <taxon>Teleostei</taxon>
        <taxon>Notacanthiformes</taxon>
        <taxon>Halosauridae</taxon>
        <taxon>Aldrovandia</taxon>
    </lineage>
</organism>
<dbReference type="GO" id="GO:0001664">
    <property type="term" value="F:G protein-coupled receptor binding"/>
    <property type="evidence" value="ECO:0007669"/>
    <property type="project" value="TreeGrafter"/>
</dbReference>
<dbReference type="PANTHER" id="PTHR11792:SF19">
    <property type="entry name" value="ARRESTIN-C"/>
    <property type="match status" value="1"/>
</dbReference>
<keyword evidence="3" id="KW-0716">Sensory transduction</keyword>
<dbReference type="FunFam" id="2.60.40.640:FF:000011">
    <property type="entry name" value="S-arrestin isoform X2"/>
    <property type="match status" value="1"/>
</dbReference>
<dbReference type="PROSITE" id="PS00295">
    <property type="entry name" value="ARRESTINS"/>
    <property type="match status" value="1"/>
</dbReference>
<dbReference type="InterPro" id="IPR017864">
    <property type="entry name" value="Arrestin_CS"/>
</dbReference>
<dbReference type="InterPro" id="IPR014756">
    <property type="entry name" value="Ig_E-set"/>
</dbReference>